<name>B4MAQ3_DROVI</name>
<dbReference type="eggNOG" id="ENOG502QU0D">
    <property type="taxonomic scope" value="Eukaryota"/>
</dbReference>
<dbReference type="EMBL" id="CH940655">
    <property type="protein sequence ID" value="EDW66312.2"/>
    <property type="molecule type" value="Genomic_DNA"/>
</dbReference>
<feature type="compositionally biased region" description="Low complexity" evidence="3">
    <location>
        <begin position="1895"/>
        <end position="1921"/>
    </location>
</feature>
<feature type="compositionally biased region" description="Low complexity" evidence="3">
    <location>
        <begin position="1992"/>
        <end position="2008"/>
    </location>
</feature>
<feature type="compositionally biased region" description="Basic and acidic residues" evidence="3">
    <location>
        <begin position="1859"/>
        <end position="1873"/>
    </location>
</feature>
<feature type="compositionally biased region" description="Acidic residues" evidence="3">
    <location>
        <begin position="1458"/>
        <end position="1482"/>
    </location>
</feature>
<protein>
    <recommendedName>
        <fullName evidence="4">ELYS-like domain-containing protein</fullName>
    </recommendedName>
</protein>
<evidence type="ECO:0000259" key="4">
    <source>
        <dbReference type="Pfam" id="PF13934"/>
    </source>
</evidence>
<organism evidence="5 6">
    <name type="scientific">Drosophila virilis</name>
    <name type="common">Fruit fly</name>
    <dbReference type="NCBI Taxonomy" id="7244"/>
    <lineage>
        <taxon>Eukaryota</taxon>
        <taxon>Metazoa</taxon>
        <taxon>Ecdysozoa</taxon>
        <taxon>Arthropoda</taxon>
        <taxon>Hexapoda</taxon>
        <taxon>Insecta</taxon>
        <taxon>Pterygota</taxon>
        <taxon>Neoptera</taxon>
        <taxon>Endopterygota</taxon>
        <taxon>Diptera</taxon>
        <taxon>Brachycera</taxon>
        <taxon>Muscomorpha</taxon>
        <taxon>Ephydroidea</taxon>
        <taxon>Drosophilidae</taxon>
        <taxon>Drosophila</taxon>
    </lineage>
</organism>
<evidence type="ECO:0000313" key="5">
    <source>
        <dbReference type="EMBL" id="EDW66312.2"/>
    </source>
</evidence>
<dbReference type="InParanoid" id="B4MAQ3"/>
<dbReference type="STRING" id="7244.B4MAQ3"/>
<feature type="region of interest" description="Disordered" evidence="3">
    <location>
        <begin position="1458"/>
        <end position="1635"/>
    </location>
</feature>
<dbReference type="PANTHER" id="PTHR21583:SF8">
    <property type="entry name" value="PROTEIN ELYS"/>
    <property type="match status" value="1"/>
</dbReference>
<feature type="compositionally biased region" description="Low complexity" evidence="3">
    <location>
        <begin position="2077"/>
        <end position="2086"/>
    </location>
</feature>
<feature type="compositionally biased region" description="Polar residues" evidence="3">
    <location>
        <begin position="1292"/>
        <end position="1305"/>
    </location>
</feature>
<feature type="region of interest" description="Disordered" evidence="3">
    <location>
        <begin position="1247"/>
        <end position="1328"/>
    </location>
</feature>
<evidence type="ECO:0000256" key="2">
    <source>
        <dbReference type="ARBA" id="ARBA00023242"/>
    </source>
</evidence>
<evidence type="ECO:0000256" key="3">
    <source>
        <dbReference type="SAM" id="MobiDB-lite"/>
    </source>
</evidence>
<reference evidence="5 6" key="1">
    <citation type="journal article" date="2007" name="Nature">
        <title>Evolution of genes and genomes on the Drosophila phylogeny.</title>
        <authorList>
            <consortium name="Drosophila 12 Genomes Consortium"/>
            <person name="Clark A.G."/>
            <person name="Eisen M.B."/>
            <person name="Smith D.R."/>
            <person name="Bergman C.M."/>
            <person name="Oliver B."/>
            <person name="Markow T.A."/>
            <person name="Kaufman T.C."/>
            <person name="Kellis M."/>
            <person name="Gelbart W."/>
            <person name="Iyer V.N."/>
            <person name="Pollard D.A."/>
            <person name="Sackton T.B."/>
            <person name="Larracuente A.M."/>
            <person name="Singh N.D."/>
            <person name="Abad J.P."/>
            <person name="Abt D.N."/>
            <person name="Adryan B."/>
            <person name="Aguade M."/>
            <person name="Akashi H."/>
            <person name="Anderson W.W."/>
            <person name="Aquadro C.F."/>
            <person name="Ardell D.H."/>
            <person name="Arguello R."/>
            <person name="Artieri C.G."/>
            <person name="Barbash D.A."/>
            <person name="Barker D."/>
            <person name="Barsanti P."/>
            <person name="Batterham P."/>
            <person name="Batzoglou S."/>
            <person name="Begun D."/>
            <person name="Bhutkar A."/>
            <person name="Blanco E."/>
            <person name="Bosak S.A."/>
            <person name="Bradley R.K."/>
            <person name="Brand A.D."/>
            <person name="Brent M.R."/>
            <person name="Brooks A.N."/>
            <person name="Brown R.H."/>
            <person name="Butlin R.K."/>
            <person name="Caggese C."/>
            <person name="Calvi B.R."/>
            <person name="Bernardo de Carvalho A."/>
            <person name="Caspi A."/>
            <person name="Castrezana S."/>
            <person name="Celniker S.E."/>
            <person name="Chang J.L."/>
            <person name="Chapple C."/>
            <person name="Chatterji S."/>
            <person name="Chinwalla A."/>
            <person name="Civetta A."/>
            <person name="Clifton S.W."/>
            <person name="Comeron J.M."/>
            <person name="Costello J.C."/>
            <person name="Coyne J.A."/>
            <person name="Daub J."/>
            <person name="David R.G."/>
            <person name="Delcher A.L."/>
            <person name="Delehaunty K."/>
            <person name="Do C.B."/>
            <person name="Ebling H."/>
            <person name="Edwards K."/>
            <person name="Eickbush T."/>
            <person name="Evans J.D."/>
            <person name="Filipski A."/>
            <person name="Findeiss S."/>
            <person name="Freyhult E."/>
            <person name="Fulton L."/>
            <person name="Fulton R."/>
            <person name="Garcia A.C."/>
            <person name="Gardiner A."/>
            <person name="Garfield D.A."/>
            <person name="Garvin B.E."/>
            <person name="Gibson G."/>
            <person name="Gilbert D."/>
            <person name="Gnerre S."/>
            <person name="Godfrey J."/>
            <person name="Good R."/>
            <person name="Gotea V."/>
            <person name="Gravely B."/>
            <person name="Greenberg A.J."/>
            <person name="Griffiths-Jones S."/>
            <person name="Gross S."/>
            <person name="Guigo R."/>
            <person name="Gustafson E.A."/>
            <person name="Haerty W."/>
            <person name="Hahn M.W."/>
            <person name="Halligan D.L."/>
            <person name="Halpern A.L."/>
            <person name="Halter G.M."/>
            <person name="Han M.V."/>
            <person name="Heger A."/>
            <person name="Hillier L."/>
            <person name="Hinrichs A.S."/>
            <person name="Holmes I."/>
            <person name="Hoskins R.A."/>
            <person name="Hubisz M.J."/>
            <person name="Hultmark D."/>
            <person name="Huntley M.A."/>
            <person name="Jaffe D.B."/>
            <person name="Jagadeeshan S."/>
            <person name="Jeck W.R."/>
            <person name="Johnson J."/>
            <person name="Jones C.D."/>
            <person name="Jordan W.C."/>
            <person name="Karpen G.H."/>
            <person name="Kataoka E."/>
            <person name="Keightley P.D."/>
            <person name="Kheradpour P."/>
            <person name="Kirkness E.F."/>
            <person name="Koerich L.B."/>
            <person name="Kristiansen K."/>
            <person name="Kudrna D."/>
            <person name="Kulathinal R.J."/>
            <person name="Kumar S."/>
            <person name="Kwok R."/>
            <person name="Lander E."/>
            <person name="Langley C.H."/>
            <person name="Lapoint R."/>
            <person name="Lazzaro B.P."/>
            <person name="Lee S.J."/>
            <person name="Levesque L."/>
            <person name="Li R."/>
            <person name="Lin C.F."/>
            <person name="Lin M.F."/>
            <person name="Lindblad-Toh K."/>
            <person name="Llopart A."/>
            <person name="Long M."/>
            <person name="Low L."/>
            <person name="Lozovsky E."/>
            <person name="Lu J."/>
            <person name="Luo M."/>
            <person name="Machado C.A."/>
            <person name="Makalowski W."/>
            <person name="Marzo M."/>
            <person name="Matsuda M."/>
            <person name="Matzkin L."/>
            <person name="McAllister B."/>
            <person name="McBride C.S."/>
            <person name="McKernan B."/>
            <person name="McKernan K."/>
            <person name="Mendez-Lago M."/>
            <person name="Minx P."/>
            <person name="Mollenhauer M.U."/>
            <person name="Montooth K."/>
            <person name="Mount S.M."/>
            <person name="Mu X."/>
            <person name="Myers E."/>
            <person name="Negre B."/>
            <person name="Newfeld S."/>
            <person name="Nielsen R."/>
            <person name="Noor M.A."/>
            <person name="O'Grady P."/>
            <person name="Pachter L."/>
            <person name="Papaceit M."/>
            <person name="Parisi M.J."/>
            <person name="Parisi M."/>
            <person name="Parts L."/>
            <person name="Pedersen J.S."/>
            <person name="Pesole G."/>
            <person name="Phillippy A.M."/>
            <person name="Ponting C.P."/>
            <person name="Pop M."/>
            <person name="Porcelli D."/>
            <person name="Powell J.R."/>
            <person name="Prohaska S."/>
            <person name="Pruitt K."/>
            <person name="Puig M."/>
            <person name="Quesneville H."/>
            <person name="Ram K.R."/>
            <person name="Rand D."/>
            <person name="Rasmussen M.D."/>
            <person name="Reed L.K."/>
            <person name="Reenan R."/>
            <person name="Reily A."/>
            <person name="Remington K.A."/>
            <person name="Rieger T.T."/>
            <person name="Ritchie M.G."/>
            <person name="Robin C."/>
            <person name="Rogers Y.H."/>
            <person name="Rohde C."/>
            <person name="Rozas J."/>
            <person name="Rubenfield M.J."/>
            <person name="Ruiz A."/>
            <person name="Russo S."/>
            <person name="Salzberg S.L."/>
            <person name="Sanchez-Gracia A."/>
            <person name="Saranga D.J."/>
            <person name="Sato H."/>
            <person name="Schaeffer S.W."/>
            <person name="Schatz M.C."/>
            <person name="Schlenke T."/>
            <person name="Schwartz R."/>
            <person name="Segarra C."/>
            <person name="Singh R.S."/>
            <person name="Sirot L."/>
            <person name="Sirota M."/>
            <person name="Sisneros N.B."/>
            <person name="Smith C.D."/>
            <person name="Smith T.F."/>
            <person name="Spieth J."/>
            <person name="Stage D.E."/>
            <person name="Stark A."/>
            <person name="Stephan W."/>
            <person name="Strausberg R.L."/>
            <person name="Strempel S."/>
            <person name="Sturgill D."/>
            <person name="Sutton G."/>
            <person name="Sutton G.G."/>
            <person name="Tao W."/>
            <person name="Teichmann S."/>
            <person name="Tobari Y.N."/>
            <person name="Tomimura Y."/>
            <person name="Tsolas J.M."/>
            <person name="Valente V.L."/>
            <person name="Venter E."/>
            <person name="Venter J.C."/>
            <person name="Vicario S."/>
            <person name="Vieira F.G."/>
            <person name="Vilella A.J."/>
            <person name="Villasante A."/>
            <person name="Walenz B."/>
            <person name="Wang J."/>
            <person name="Wasserman M."/>
            <person name="Watts T."/>
            <person name="Wilson D."/>
            <person name="Wilson R.K."/>
            <person name="Wing R.A."/>
            <person name="Wolfner M.F."/>
            <person name="Wong A."/>
            <person name="Wong G.K."/>
            <person name="Wu C.I."/>
            <person name="Wu G."/>
            <person name="Yamamoto D."/>
            <person name="Yang H.P."/>
            <person name="Yang S.P."/>
            <person name="Yorke J.A."/>
            <person name="Yoshida K."/>
            <person name="Zdobnov E."/>
            <person name="Zhang P."/>
            <person name="Zhang Y."/>
            <person name="Zimin A.V."/>
            <person name="Baldwin J."/>
            <person name="Abdouelleil A."/>
            <person name="Abdulkadir J."/>
            <person name="Abebe A."/>
            <person name="Abera B."/>
            <person name="Abreu J."/>
            <person name="Acer S.C."/>
            <person name="Aftuck L."/>
            <person name="Alexander A."/>
            <person name="An P."/>
            <person name="Anderson E."/>
            <person name="Anderson S."/>
            <person name="Arachi H."/>
            <person name="Azer M."/>
            <person name="Bachantsang P."/>
            <person name="Barry A."/>
            <person name="Bayul T."/>
            <person name="Berlin A."/>
            <person name="Bessette D."/>
            <person name="Bloom T."/>
            <person name="Blye J."/>
            <person name="Boguslavskiy L."/>
            <person name="Bonnet C."/>
            <person name="Boukhgalter B."/>
            <person name="Bourzgui I."/>
            <person name="Brown A."/>
            <person name="Cahill P."/>
            <person name="Channer S."/>
            <person name="Cheshatsang Y."/>
            <person name="Chuda L."/>
            <person name="Citroen M."/>
            <person name="Collymore A."/>
            <person name="Cooke P."/>
            <person name="Costello M."/>
            <person name="D'Aco K."/>
            <person name="Daza R."/>
            <person name="De Haan G."/>
            <person name="DeGray S."/>
            <person name="DeMaso C."/>
            <person name="Dhargay N."/>
            <person name="Dooley K."/>
            <person name="Dooley E."/>
            <person name="Doricent M."/>
            <person name="Dorje P."/>
            <person name="Dorjee K."/>
            <person name="Dupes A."/>
            <person name="Elong R."/>
            <person name="Falk J."/>
            <person name="Farina A."/>
            <person name="Faro S."/>
            <person name="Ferguson D."/>
            <person name="Fisher S."/>
            <person name="Foley C.D."/>
            <person name="Franke A."/>
            <person name="Friedrich D."/>
            <person name="Gadbois L."/>
            <person name="Gearin G."/>
            <person name="Gearin C.R."/>
            <person name="Giannoukos G."/>
            <person name="Goode T."/>
            <person name="Graham J."/>
            <person name="Grandbois E."/>
            <person name="Grewal S."/>
            <person name="Gyaltsen K."/>
            <person name="Hafez N."/>
            <person name="Hagos B."/>
            <person name="Hall J."/>
            <person name="Henson C."/>
            <person name="Hollinger A."/>
            <person name="Honan T."/>
            <person name="Huard M.D."/>
            <person name="Hughes L."/>
            <person name="Hurhula B."/>
            <person name="Husby M.E."/>
            <person name="Kamat A."/>
            <person name="Kanga B."/>
            <person name="Kashin S."/>
            <person name="Khazanovich D."/>
            <person name="Kisner P."/>
            <person name="Lance K."/>
            <person name="Lara M."/>
            <person name="Lee W."/>
            <person name="Lennon N."/>
            <person name="Letendre F."/>
            <person name="LeVine R."/>
            <person name="Lipovsky A."/>
            <person name="Liu X."/>
            <person name="Liu J."/>
            <person name="Liu S."/>
            <person name="Lokyitsang T."/>
            <person name="Lokyitsang Y."/>
            <person name="Lubonja R."/>
            <person name="Lui A."/>
            <person name="MacDonald P."/>
            <person name="Magnisalis V."/>
            <person name="Maru K."/>
            <person name="Matthews C."/>
            <person name="McCusker W."/>
            <person name="McDonough S."/>
            <person name="Mehta T."/>
            <person name="Meldrim J."/>
            <person name="Meneus L."/>
            <person name="Mihai O."/>
            <person name="Mihalev A."/>
            <person name="Mihova T."/>
            <person name="Mittelman R."/>
            <person name="Mlenga V."/>
            <person name="Montmayeur A."/>
            <person name="Mulrain L."/>
            <person name="Navidi A."/>
            <person name="Naylor J."/>
            <person name="Negash T."/>
            <person name="Nguyen T."/>
            <person name="Nguyen N."/>
            <person name="Nicol R."/>
            <person name="Norbu C."/>
            <person name="Norbu N."/>
            <person name="Novod N."/>
            <person name="O'Neill B."/>
            <person name="Osman S."/>
            <person name="Markiewicz E."/>
            <person name="Oyono O.L."/>
            <person name="Patti C."/>
            <person name="Phunkhang P."/>
            <person name="Pierre F."/>
            <person name="Priest M."/>
            <person name="Raghuraman S."/>
            <person name="Rege F."/>
            <person name="Reyes R."/>
            <person name="Rise C."/>
            <person name="Rogov P."/>
            <person name="Ross K."/>
            <person name="Ryan E."/>
            <person name="Settipalli S."/>
            <person name="Shea T."/>
            <person name="Sherpa N."/>
            <person name="Shi L."/>
            <person name="Shih D."/>
            <person name="Sparrow T."/>
            <person name="Spaulding J."/>
            <person name="Stalker J."/>
            <person name="Stange-Thomann N."/>
            <person name="Stavropoulos S."/>
            <person name="Stone C."/>
            <person name="Strader C."/>
            <person name="Tesfaye S."/>
            <person name="Thomson T."/>
            <person name="Thoulutsang Y."/>
            <person name="Thoulutsang D."/>
            <person name="Topham K."/>
            <person name="Topping I."/>
            <person name="Tsamla T."/>
            <person name="Vassiliev H."/>
            <person name="Vo A."/>
            <person name="Wangchuk T."/>
            <person name="Wangdi T."/>
            <person name="Weiand M."/>
            <person name="Wilkinson J."/>
            <person name="Wilson A."/>
            <person name="Yadav S."/>
            <person name="Young G."/>
            <person name="Yu Q."/>
            <person name="Zembek L."/>
            <person name="Zhong D."/>
            <person name="Zimmer A."/>
            <person name="Zwirko Z."/>
            <person name="Jaffe D.B."/>
            <person name="Alvarez P."/>
            <person name="Brockman W."/>
            <person name="Butler J."/>
            <person name="Chin C."/>
            <person name="Gnerre S."/>
            <person name="Grabherr M."/>
            <person name="Kleber M."/>
            <person name="Mauceli E."/>
            <person name="MacCallum I."/>
        </authorList>
    </citation>
    <scope>NUCLEOTIDE SEQUENCE [LARGE SCALE GENOMIC DNA]</scope>
    <source>
        <strain evidence="6">Tucson 15010-1051.87</strain>
    </source>
</reference>
<keyword evidence="6" id="KW-1185">Reference proteome</keyword>
<dbReference type="FunCoup" id="B4MAQ3">
    <property type="interactions" value="125"/>
</dbReference>
<evidence type="ECO:0000313" key="6">
    <source>
        <dbReference type="Proteomes" id="UP000008792"/>
    </source>
</evidence>
<dbReference type="HOGENOM" id="CLU_232699_0_0_1"/>
<dbReference type="OrthoDB" id="6513151at2759"/>
<feature type="domain" description="ELYS-like" evidence="4">
    <location>
        <begin position="708"/>
        <end position="927"/>
    </location>
</feature>
<dbReference type="Proteomes" id="UP000008792">
    <property type="component" value="Unassembled WGS sequence"/>
</dbReference>
<feature type="compositionally biased region" description="Polar residues" evidence="3">
    <location>
        <begin position="1874"/>
        <end position="1883"/>
    </location>
</feature>
<feature type="region of interest" description="Disordered" evidence="3">
    <location>
        <begin position="1798"/>
        <end position="2098"/>
    </location>
</feature>
<evidence type="ECO:0000256" key="1">
    <source>
        <dbReference type="ARBA" id="ARBA00004123"/>
    </source>
</evidence>
<feature type="region of interest" description="Disordered" evidence="3">
    <location>
        <begin position="1384"/>
        <end position="1408"/>
    </location>
</feature>
<proteinExistence type="predicted"/>
<feature type="compositionally biased region" description="Acidic residues" evidence="3">
    <location>
        <begin position="1493"/>
        <end position="1506"/>
    </location>
</feature>
<feature type="compositionally biased region" description="Low complexity" evidence="3">
    <location>
        <begin position="1269"/>
        <end position="1279"/>
    </location>
</feature>
<dbReference type="Pfam" id="PF13934">
    <property type="entry name" value="ELYS"/>
    <property type="match status" value="1"/>
</dbReference>
<dbReference type="SUPFAM" id="SSF50978">
    <property type="entry name" value="WD40 repeat-like"/>
    <property type="match status" value="1"/>
</dbReference>
<feature type="compositionally biased region" description="Polar residues" evidence="3">
    <location>
        <begin position="1509"/>
        <end position="1538"/>
    </location>
</feature>
<feature type="compositionally biased region" description="Acidic residues" evidence="3">
    <location>
        <begin position="1806"/>
        <end position="1818"/>
    </location>
</feature>
<sequence length="2098" mass="235225">MEWHEIGLIDNRASKFPERSIPGYEEVFGKQIEERSIAADYIGGIINDGSWGWLTRQNADAATLLICQLSNGYRVASYTFLRENERKIKQRSSICCVQELFPTGIGRRILLAVCIEMVSGRTQLAIYTPTNSQVLRYIDLNAAGISVRSMTFLNDRLCAGTILRQFDGCLALGTDAGTVLLMDVNASQTIANRSTNVVLPDSEVQRSDLMCLSVRDAAVLERLDGKLRRCRQQDVHVALEFDMPVAARNAITSLIPLPLISGFAAGLQDGRICAYDLRRLQLVAQLRMPADQQPAPVVGLCCIEPPDDPQPCFYICSVYNSGDHLMASLHSFNYRRSALSVENCDFDLRDFQSATTRIRLALDNGSCSLMSCGTASTFALSGDYGTILTAISWHSHTDNRNKLILFDINQWYKDEMPSSPRPDEKLDYLCGFVFSGQYAALSMQLDSRSIIPFISMQRHDDYYYPKALSFDCFLMTITGCRHFEYMGVQRRFLNSLYYNKGNVFLNPEYYLEEIIELRLLPQFHEYDPNVSLSRREMYEMLLSMGLEHDRLWLLNSCARNCMDGSYLCNMMSPTKLTLSILTNWIVKRAGQIKTRCSELCQGIFDYGGYALDERERKEYQELNGQLYKLQNLQAFLVRLGKARLGHELVEDLSATERAVTVLYEYQRILYWLIDRAILPESSEQQQQPLQLIRREYADRRARQNQHIRLYIDEQLQHSGFKVGLQRQSEQDGLYPPRTLQSLMRLMLLPDAKLDHKHELMLYVLHDVDQLLVPKRKRPLYQDFAMAFGIAEPLLKCARSFWFLDKGDYEQTIDVLYRGRLGHSSYTEWQTKHLIETLLAHRANQEAMQVVHMPPGFISSELKLQVLLANNNIPEAFHHARIYMDDDGRPLLERFFRHCILNGKFTVLATLCLREHEEQLVYRQLRQCKTRATDCVQLILLLKRCKYIEAVSFMDEVAAEREQGPNDETSGILSAYRTTMAPVTQSIAGTYFRIRDKLNGDQLRNPSPEPFSCQLAKQNANGQLGNIFQSSALSAHWATRYANGKQAQTLNSRNMPFLRNAAQSVKDVPQLRRHVRPTQFQYVEKRMLNPNLAACSRDIVQQPSKRPRLEFGNALETFVQRSLELAEQELEPEQEQQPPMLHDERELAALLEPPVYLMPKSVQEQPAAVTNQEQLRPTILKRRRSRCQSAQPLVAERQSFSFMPPIPLDDFARTASDQDVEMMVMEEAEEMEEEEEGTDEIFVEIEQQPVSPSPSPEEEEEQEHEHEQDQQQQQPNESGSNSDTDSEYLSPLASANVSFVDSSQEQRAAMAPPTGPQPRGSLLLARSSQQESSGFGSFATIHMGSTTGSLQLNEFVPPVCSSKMCEVASTSSTVKISERTTICGDMDEPSVGTSPQAWSMPSSLLQPPTQPQMLRMLDTTLGMSSYDMTLALEQAAEQESQPAEQTKITATTAYIDLDEDEEEEEEEEQQQQQQQEEEEEEEPVQQQQQQQQREEEEEVEEDEEEEEQSSHSSNEEPATLNYNRDSPSYSVSSELSDMSSGVVGTRQARQDAPVYSIVVESTNSISNSRSPTSHTPTSFLPSDTNVSQTSSPPRAAHGGAAGGSNRSLYRANSLETVDDLDTTKGSLEEDDDLDEEDECVIALDGTEVRGYVARPEPLAACSSAELFAFKQQDESVPPATQVPCPSLGATANSDSYTINLDSLDSAELQQSIAPSRPAAPTAIVLITPSDAGSSNQSVATVAFSEHKDQLHMEREMAVPAAKATDHGAELVMDVEMTEAAPRALEQPISLDSDVEFDPCLTLSDTEQAPEGEEQVDEVEMPVRVSVATSLPTIDEASRQPLVRIKRARQSLTGTPPVPERSIRLRSDDQRRSESSNRSTPSPVTGRQLRSRRRRSNSALSEEQLTPDASTAASATPPVALPAQRQRRLRSDDSVASTRRVLRGSSLPPISTVPVSTPKRRRKLLARPLEAIEEAGESPALPRTRSRTHLSQLASSPAVGSWGSVAGVAGQESDSGTPTRKHRSCSEPPALLLARSRRARKPSGSEEQKQEAPPVEPRNLRSRRSTLEVPPAEQPPAPAADVPDVSEASVPPKKRGRSKK</sequence>
<accession>B4MAQ3</accession>
<dbReference type="GO" id="GO:0005634">
    <property type="term" value="C:nucleus"/>
    <property type="evidence" value="ECO:0007669"/>
    <property type="project" value="UniProtKB-SubCell"/>
</dbReference>
<feature type="compositionally biased region" description="Polar residues" evidence="3">
    <location>
        <begin position="1558"/>
        <end position="1591"/>
    </location>
</feature>
<keyword evidence="2" id="KW-0539">Nucleus</keyword>
<comment type="subcellular location">
    <subcellularLocation>
        <location evidence="1">Nucleus</location>
    </subcellularLocation>
</comment>
<gene>
    <name evidence="5" type="primary">Dvir\GJ15958</name>
    <name evidence="5" type="ORF">Dvir_GJ15958</name>
</gene>
<dbReference type="InterPro" id="IPR025151">
    <property type="entry name" value="ELYS_dom"/>
</dbReference>
<dbReference type="PANTHER" id="PTHR21583">
    <property type="entry name" value="ELYS PROTEIN"/>
    <property type="match status" value="1"/>
</dbReference>
<dbReference type="InterPro" id="IPR052620">
    <property type="entry name" value="ELYS/MEL-28_NucAsmblyFactor"/>
</dbReference>
<feature type="compositionally biased region" description="Low complexity" evidence="3">
    <location>
        <begin position="1398"/>
        <end position="1408"/>
    </location>
</feature>
<dbReference type="InterPro" id="IPR036322">
    <property type="entry name" value="WD40_repeat_dom_sf"/>
</dbReference>